<evidence type="ECO:0000313" key="2">
    <source>
        <dbReference type="EMBL" id="MBP1901034.1"/>
    </source>
</evidence>
<dbReference type="OrthoDB" id="195563at2157"/>
<name>A0A8J7R6F7_9EURY</name>
<organism evidence="2 3">
    <name type="scientific">Halorubrum trapanicum</name>
    <dbReference type="NCBI Taxonomy" id="29284"/>
    <lineage>
        <taxon>Archaea</taxon>
        <taxon>Methanobacteriati</taxon>
        <taxon>Methanobacteriota</taxon>
        <taxon>Stenosarchaea group</taxon>
        <taxon>Halobacteria</taxon>
        <taxon>Halobacteriales</taxon>
        <taxon>Haloferacaceae</taxon>
        <taxon>Halorubrum</taxon>
    </lineage>
</organism>
<dbReference type="SUPFAM" id="SSF46785">
    <property type="entry name" value="Winged helix' DNA-binding domain"/>
    <property type="match status" value="1"/>
</dbReference>
<protein>
    <recommendedName>
        <fullName evidence="4">MarR family transcriptional regulator</fullName>
    </recommendedName>
</protein>
<gene>
    <name evidence="2" type="ORF">J2744_000692</name>
</gene>
<comment type="caution">
    <text evidence="2">The sequence shown here is derived from an EMBL/GenBank/DDBJ whole genome shotgun (WGS) entry which is preliminary data.</text>
</comment>
<reference evidence="2 3" key="1">
    <citation type="submission" date="2021-03" db="EMBL/GenBank/DDBJ databases">
        <title>Genomic Encyclopedia of Type Strains, Phase IV (KMG-IV): sequencing the most valuable type-strain genomes for metagenomic binning, comparative biology and taxonomic classification.</title>
        <authorList>
            <person name="Goeker M."/>
        </authorList>
    </citation>
    <scope>NUCLEOTIDE SEQUENCE [LARGE SCALE GENOMIC DNA]</scope>
    <source>
        <strain evidence="2 3">DSM 12287</strain>
    </source>
</reference>
<evidence type="ECO:0000256" key="1">
    <source>
        <dbReference type="SAM" id="MobiDB-lite"/>
    </source>
</evidence>
<sequence length="120" mass="13315">MPVRIEEFESGDLPSGPSVPERVVAHLYANRDKAFTRSEIASAIDADANAVGTALSRLKKRDIVRHRGEYWALATDLDRVRDAYALRDVSARLDAEDGGIDPETWDDAAPDEPHPSERED</sequence>
<dbReference type="EMBL" id="JAGGKE010000002">
    <property type="protein sequence ID" value="MBP1901034.1"/>
    <property type="molecule type" value="Genomic_DNA"/>
</dbReference>
<accession>A0A8J7R6F7</accession>
<feature type="region of interest" description="Disordered" evidence="1">
    <location>
        <begin position="92"/>
        <end position="120"/>
    </location>
</feature>
<evidence type="ECO:0008006" key="4">
    <source>
        <dbReference type="Google" id="ProtNLM"/>
    </source>
</evidence>
<dbReference type="InterPro" id="IPR036390">
    <property type="entry name" value="WH_DNA-bd_sf"/>
</dbReference>
<feature type="compositionally biased region" description="Basic and acidic residues" evidence="1">
    <location>
        <begin position="111"/>
        <end position="120"/>
    </location>
</feature>
<proteinExistence type="predicted"/>
<dbReference type="RefSeq" id="WP_209544570.1">
    <property type="nucleotide sequence ID" value="NZ_BAAADX010000001.1"/>
</dbReference>
<dbReference type="AlphaFoldDB" id="A0A8J7R6F7"/>
<dbReference type="Proteomes" id="UP000770586">
    <property type="component" value="Unassembled WGS sequence"/>
</dbReference>
<evidence type="ECO:0000313" key="3">
    <source>
        <dbReference type="Proteomes" id="UP000770586"/>
    </source>
</evidence>
<feature type="compositionally biased region" description="Acidic residues" evidence="1">
    <location>
        <begin position="96"/>
        <end position="110"/>
    </location>
</feature>
<keyword evidence="3" id="KW-1185">Reference proteome</keyword>